<comment type="similarity">
    <text evidence="5 6">Belongs to the FtsA/MreB family.</text>
</comment>
<dbReference type="GO" id="GO:0043093">
    <property type="term" value="P:FtsZ-dependent cytokinesis"/>
    <property type="evidence" value="ECO:0007669"/>
    <property type="project" value="UniProtKB-UniRule"/>
</dbReference>
<dbReference type="PANTHER" id="PTHR32432:SF4">
    <property type="entry name" value="CELL DIVISION PROTEIN FTSA"/>
    <property type="match status" value="1"/>
</dbReference>
<dbReference type="PIRSF" id="PIRSF003101">
    <property type="entry name" value="FtsA"/>
    <property type="match status" value="1"/>
</dbReference>
<dbReference type="InterPro" id="IPR050696">
    <property type="entry name" value="FtsA/MreB"/>
</dbReference>
<protein>
    <recommendedName>
        <fullName evidence="5 6">Cell division protein FtsA</fullName>
    </recommendedName>
</protein>
<proteinExistence type="inferred from homology"/>
<evidence type="ECO:0000256" key="3">
    <source>
        <dbReference type="ARBA" id="ARBA00023136"/>
    </source>
</evidence>
<keyword evidence="4 5" id="KW-0131">Cell cycle</keyword>
<dbReference type="Pfam" id="PF02491">
    <property type="entry name" value="SHS2_FTSA"/>
    <property type="match status" value="1"/>
</dbReference>
<keyword evidence="9" id="KW-1185">Reference proteome</keyword>
<reference evidence="8 9" key="1">
    <citation type="submission" date="2018-04" db="EMBL/GenBank/DDBJ databases">
        <title>Genomic Encyclopedia of Archaeal and Bacterial Type Strains, Phase II (KMG-II): from individual species to whole genera.</title>
        <authorList>
            <person name="Goeker M."/>
        </authorList>
    </citation>
    <scope>NUCLEOTIDE SEQUENCE [LARGE SCALE GENOMIC DNA]</scope>
    <source>
        <strain evidence="8 9">DSM 18064</strain>
    </source>
</reference>
<dbReference type="InterPro" id="IPR003494">
    <property type="entry name" value="SHS2_FtsA"/>
</dbReference>
<evidence type="ECO:0000256" key="1">
    <source>
        <dbReference type="ARBA" id="ARBA00022475"/>
    </source>
</evidence>
<dbReference type="OrthoDB" id="9810567at2"/>
<dbReference type="AlphaFoldDB" id="A0A2T5BPK7"/>
<dbReference type="Gene3D" id="3.30.420.40">
    <property type="match status" value="1"/>
</dbReference>
<dbReference type="NCBIfam" id="TIGR01174">
    <property type="entry name" value="ftsA"/>
    <property type="match status" value="1"/>
</dbReference>
<name>A0A2T5BPK7_9RHOB</name>
<dbReference type="SUPFAM" id="SSF53067">
    <property type="entry name" value="Actin-like ATPase domain"/>
    <property type="match status" value="2"/>
</dbReference>
<gene>
    <name evidence="5" type="primary">ftsA</name>
    <name evidence="8" type="ORF">C8N32_1196</name>
</gene>
<dbReference type="GO" id="GO:0009898">
    <property type="term" value="C:cytoplasmic side of plasma membrane"/>
    <property type="evidence" value="ECO:0007669"/>
    <property type="project" value="UniProtKB-UniRule"/>
</dbReference>
<evidence type="ECO:0000256" key="2">
    <source>
        <dbReference type="ARBA" id="ARBA00022618"/>
    </source>
</evidence>
<dbReference type="EMBL" id="QAAA01000019">
    <property type="protein sequence ID" value="PTN00949.1"/>
    <property type="molecule type" value="Genomic_DNA"/>
</dbReference>
<dbReference type="InterPro" id="IPR020823">
    <property type="entry name" value="Cell_div_FtsA"/>
</dbReference>
<keyword evidence="2 5" id="KW-0132">Cell division</keyword>
<comment type="function">
    <text evidence="5 6">Cell division protein that is involved in the assembly of the Z ring. May serve as a membrane anchor for the Z ring.</text>
</comment>
<dbReference type="Proteomes" id="UP000243859">
    <property type="component" value="Unassembled WGS sequence"/>
</dbReference>
<dbReference type="HAMAP" id="MF_02033">
    <property type="entry name" value="FtsA"/>
    <property type="match status" value="1"/>
</dbReference>
<feature type="domain" description="SHS2" evidence="7">
    <location>
        <begin position="24"/>
        <end position="225"/>
    </location>
</feature>
<dbReference type="RefSeq" id="WP_107893295.1">
    <property type="nucleotide sequence ID" value="NZ_NHSI01000019.1"/>
</dbReference>
<dbReference type="CDD" id="cd24048">
    <property type="entry name" value="ASKHA_NBD_FtsA"/>
    <property type="match status" value="1"/>
</dbReference>
<evidence type="ECO:0000259" key="7">
    <source>
        <dbReference type="SMART" id="SM00842"/>
    </source>
</evidence>
<dbReference type="InterPro" id="IPR043129">
    <property type="entry name" value="ATPase_NBD"/>
</dbReference>
<dbReference type="SMART" id="SM00842">
    <property type="entry name" value="FtsA"/>
    <property type="match status" value="1"/>
</dbReference>
<evidence type="ECO:0000256" key="4">
    <source>
        <dbReference type="ARBA" id="ARBA00023306"/>
    </source>
</evidence>
<dbReference type="Pfam" id="PF14450">
    <property type="entry name" value="FtsA"/>
    <property type="match status" value="1"/>
</dbReference>
<dbReference type="PANTHER" id="PTHR32432">
    <property type="entry name" value="CELL DIVISION PROTEIN FTSA-RELATED"/>
    <property type="match status" value="1"/>
</dbReference>
<evidence type="ECO:0000313" key="9">
    <source>
        <dbReference type="Proteomes" id="UP000243859"/>
    </source>
</evidence>
<evidence type="ECO:0000256" key="6">
    <source>
        <dbReference type="PIRNR" id="PIRNR003101"/>
    </source>
</evidence>
<comment type="subcellular location">
    <subcellularLocation>
        <location evidence="5">Cell membrane</location>
        <topology evidence="5">Peripheral membrane protein</topology>
        <orientation evidence="5">Cytoplasmic side</orientation>
    </subcellularLocation>
    <text evidence="5">Localizes to the Z ring in an FtsZ-dependent manner. Targeted to the membrane through a conserved C-terminal amphipathic helix.</text>
</comment>
<comment type="caution">
    <text evidence="8">The sequence shown here is derived from an EMBL/GenBank/DDBJ whole genome shotgun (WGS) entry which is preliminary data.</text>
</comment>
<sequence length="444" mass="48349">MSNLYQSQRAMRRMRKQAMDRGVVAILDVGTSKLACLVLRFDGSDRLRDSEGVGPLAGQSSFRVIGAAALRSRGVRFGEITAMQETERAIRTVVQRAQKMARQRVDHVIACFAGARPRSYGLEGGVDLSGHVVKEEDVASALASCEMPDIGPGREVLHAQPVNFALDHRTGLSDPRGQIGKRLSVDMHLLTVEGSVIENLIYCIKRCDLELAGIANSAYVSGVSSLVEDEQELGAACIDMGGGTTGVSVFIKKHMIYADSVRMGGRHVTSDICQCLQVPFDTAERIKTFNGGLVATGMDDREMIAIGGETGDYEHDRRTVSRAELIGIMRPRVEEILEDVRARLDAAGFEYLPGRKIVLTGGGSLIPGLDAVASRILGQHVRLGRPLRVQGLPQSATGAAFSSAVGLCLFAAHPQDEWWDFAVPSERYPATSLRRAVRWFRDNW</sequence>
<organism evidence="8 9">
    <name type="scientific">Rhodovulum imhoffii</name>
    <dbReference type="NCBI Taxonomy" id="365340"/>
    <lineage>
        <taxon>Bacteria</taxon>
        <taxon>Pseudomonadati</taxon>
        <taxon>Pseudomonadota</taxon>
        <taxon>Alphaproteobacteria</taxon>
        <taxon>Rhodobacterales</taxon>
        <taxon>Paracoccaceae</taxon>
        <taxon>Rhodovulum</taxon>
    </lineage>
</organism>
<comment type="subunit">
    <text evidence="5">Self-interacts. Interacts with FtsZ.</text>
</comment>
<evidence type="ECO:0000256" key="5">
    <source>
        <dbReference type="HAMAP-Rule" id="MF_02033"/>
    </source>
</evidence>
<keyword evidence="1 5" id="KW-1003">Cell membrane</keyword>
<dbReference type="GO" id="GO:0032153">
    <property type="term" value="C:cell division site"/>
    <property type="evidence" value="ECO:0007669"/>
    <property type="project" value="UniProtKB-UniRule"/>
</dbReference>
<accession>A0A2T5BPK7</accession>
<evidence type="ECO:0000313" key="8">
    <source>
        <dbReference type="EMBL" id="PTN00949.1"/>
    </source>
</evidence>
<keyword evidence="3 5" id="KW-0472">Membrane</keyword>